<keyword evidence="5 7" id="KW-0413">Isomerase</keyword>
<dbReference type="InterPro" id="IPR004391">
    <property type="entry name" value="Glu_race"/>
</dbReference>
<dbReference type="Pfam" id="PF01177">
    <property type="entry name" value="Asp_Glu_race"/>
    <property type="match status" value="1"/>
</dbReference>
<gene>
    <name evidence="7 8" type="primary">murI</name>
    <name evidence="8" type="ORF">EZH24_02690</name>
</gene>
<keyword evidence="6 7" id="KW-0961">Cell wall biogenesis/degradation</keyword>
<dbReference type="PANTHER" id="PTHR21198">
    <property type="entry name" value="GLUTAMATE RACEMASE"/>
    <property type="match status" value="1"/>
</dbReference>
<keyword evidence="4 7" id="KW-0573">Peptidoglycan synthesis</keyword>
<feature type="binding site" evidence="7">
    <location>
        <begin position="185"/>
        <end position="186"/>
    </location>
    <ligand>
        <name>substrate</name>
    </ligand>
</feature>
<dbReference type="InterPro" id="IPR015942">
    <property type="entry name" value="Asp/Glu/hydantoin_racemase"/>
</dbReference>
<comment type="function">
    <text evidence="7">Provides the (R)-glutamate required for cell wall biosynthesis.</text>
</comment>
<evidence type="ECO:0000313" key="9">
    <source>
        <dbReference type="Proteomes" id="UP000310168"/>
    </source>
</evidence>
<feature type="active site" description="Proton donor/acceptor" evidence="7">
    <location>
        <position position="75"/>
    </location>
</feature>
<evidence type="ECO:0000256" key="1">
    <source>
        <dbReference type="ARBA" id="ARBA00001602"/>
    </source>
</evidence>
<dbReference type="PANTHER" id="PTHR21198:SF2">
    <property type="entry name" value="GLUTAMATE RACEMASE"/>
    <property type="match status" value="1"/>
</dbReference>
<dbReference type="NCBIfam" id="TIGR00067">
    <property type="entry name" value="glut_race"/>
    <property type="match status" value="1"/>
</dbReference>
<evidence type="ECO:0000313" key="8">
    <source>
        <dbReference type="EMBL" id="TKZ35931.1"/>
    </source>
</evidence>
<dbReference type="GO" id="GO:0008881">
    <property type="term" value="F:glutamate racemase activity"/>
    <property type="evidence" value="ECO:0007669"/>
    <property type="project" value="UniProtKB-EC"/>
</dbReference>
<feature type="binding site" evidence="7">
    <location>
        <begin position="44"/>
        <end position="45"/>
    </location>
    <ligand>
        <name>substrate</name>
    </ligand>
</feature>
<dbReference type="EC" id="5.1.1.3" evidence="2 7"/>
<comment type="similarity">
    <text evidence="7">Belongs to the aspartate/glutamate racemases family.</text>
</comment>
<comment type="caution">
    <text evidence="8">The sequence shown here is derived from an EMBL/GenBank/DDBJ whole genome shotgun (WGS) entry which is preliminary data.</text>
</comment>
<name>A0ABY2TSS6_9SPIR</name>
<reference evidence="8 9" key="1">
    <citation type="journal article" date="2019" name="Anaerobe">
        <title>Brachyspira catarrhinii sp. nov., an anaerobic intestinal spirochaete isolated from vervet monkeys may have been misidentified as Brachyspira aalborgi in previous studies.</title>
        <authorList>
            <person name="Phillips N.D."/>
            <person name="La T."/>
            <person name="Hampson D.J."/>
        </authorList>
    </citation>
    <scope>NUCLEOTIDE SEQUENCE [LARGE SCALE GENOMIC DNA]</scope>
    <source>
        <strain evidence="8 9">Z12</strain>
    </source>
</reference>
<feature type="binding site" evidence="7">
    <location>
        <begin position="12"/>
        <end position="13"/>
    </location>
    <ligand>
        <name>substrate</name>
    </ligand>
</feature>
<keyword evidence="9" id="KW-1185">Reference proteome</keyword>
<dbReference type="InterPro" id="IPR033134">
    <property type="entry name" value="Asp/Glu_racemase_AS_2"/>
</dbReference>
<protein>
    <recommendedName>
        <fullName evidence="2 7">Glutamate racemase</fullName>
        <ecNumber evidence="2 7">5.1.1.3</ecNumber>
    </recommendedName>
</protein>
<evidence type="ECO:0000256" key="3">
    <source>
        <dbReference type="ARBA" id="ARBA00022960"/>
    </source>
</evidence>
<dbReference type="Gene3D" id="3.40.50.1860">
    <property type="match status" value="2"/>
</dbReference>
<evidence type="ECO:0000256" key="7">
    <source>
        <dbReference type="HAMAP-Rule" id="MF_00258"/>
    </source>
</evidence>
<dbReference type="RefSeq" id="WP_137997591.1">
    <property type="nucleotide sequence ID" value="NZ_SJDU01000039.1"/>
</dbReference>
<keyword evidence="3 7" id="KW-0133">Cell shape</keyword>
<dbReference type="EMBL" id="SJDU01000039">
    <property type="protein sequence ID" value="TKZ35931.1"/>
    <property type="molecule type" value="Genomic_DNA"/>
</dbReference>
<dbReference type="PROSITE" id="PS00924">
    <property type="entry name" value="ASP_GLU_RACEMASE_2"/>
    <property type="match status" value="1"/>
</dbReference>
<feature type="active site" description="Proton donor/acceptor" evidence="7">
    <location>
        <position position="184"/>
    </location>
</feature>
<proteinExistence type="inferred from homology"/>
<dbReference type="HAMAP" id="MF_00258">
    <property type="entry name" value="Glu_racemase"/>
    <property type="match status" value="1"/>
</dbReference>
<feature type="binding site" evidence="7">
    <location>
        <begin position="76"/>
        <end position="77"/>
    </location>
    <ligand>
        <name>substrate</name>
    </ligand>
</feature>
<dbReference type="Proteomes" id="UP000310168">
    <property type="component" value="Unassembled WGS sequence"/>
</dbReference>
<evidence type="ECO:0000256" key="6">
    <source>
        <dbReference type="ARBA" id="ARBA00023316"/>
    </source>
</evidence>
<evidence type="ECO:0000256" key="2">
    <source>
        <dbReference type="ARBA" id="ARBA00013090"/>
    </source>
</evidence>
<dbReference type="InterPro" id="IPR001920">
    <property type="entry name" value="Asp/Glu_race"/>
</dbReference>
<dbReference type="SUPFAM" id="SSF53681">
    <property type="entry name" value="Aspartate/glutamate racemase"/>
    <property type="match status" value="2"/>
</dbReference>
<sequence length="272" mass="31315">MNINSKPIGIFDSGFGGITVLRELLKLMPNENYIYFGDNKNIPYGDKSKKEIIELSSKMAEFLINKNCKILVIGCNTITASASEILKEKFDIPIIEVISNACAEANKIAKDNISIMATDFTVKSKIYLRKIKEKNKDIKITQIVCKKLCPMIENDWQSFEDRFEILNNYIKRIDSNSDCLLLACTHYPLIMNDIKKVLKENKKNVKKIIEPSRPTAFSVKKYLKENNLLNNNIIKKNKLIIYTTSNDKIKAKNLLNIFLNNEKYELEFVNLD</sequence>
<comment type="catalytic activity">
    <reaction evidence="1 7">
        <text>L-glutamate = D-glutamate</text>
        <dbReference type="Rhea" id="RHEA:12813"/>
        <dbReference type="ChEBI" id="CHEBI:29985"/>
        <dbReference type="ChEBI" id="CHEBI:29986"/>
        <dbReference type="EC" id="5.1.1.3"/>
    </reaction>
</comment>
<comment type="pathway">
    <text evidence="7">Cell wall biogenesis; peptidoglycan biosynthesis.</text>
</comment>
<evidence type="ECO:0000256" key="4">
    <source>
        <dbReference type="ARBA" id="ARBA00022984"/>
    </source>
</evidence>
<accession>A0ABY2TSS6</accession>
<organism evidence="8 9">
    <name type="scientific">Brachyspira catarrhinii</name>
    <dbReference type="NCBI Taxonomy" id="2528966"/>
    <lineage>
        <taxon>Bacteria</taxon>
        <taxon>Pseudomonadati</taxon>
        <taxon>Spirochaetota</taxon>
        <taxon>Spirochaetia</taxon>
        <taxon>Brachyspirales</taxon>
        <taxon>Brachyspiraceae</taxon>
        <taxon>Brachyspira</taxon>
    </lineage>
</organism>
<evidence type="ECO:0000256" key="5">
    <source>
        <dbReference type="ARBA" id="ARBA00023235"/>
    </source>
</evidence>